<dbReference type="GO" id="GO:0005768">
    <property type="term" value="C:endosome"/>
    <property type="evidence" value="ECO:0007669"/>
    <property type="project" value="UniProtKB-SubCell"/>
</dbReference>
<evidence type="ECO:0000256" key="17">
    <source>
        <dbReference type="SAM" id="SignalP"/>
    </source>
</evidence>
<dbReference type="Gene3D" id="1.20.5.520">
    <property type="entry name" value="Single helix bin"/>
    <property type="match status" value="1"/>
</dbReference>
<dbReference type="SMART" id="SM00152">
    <property type="entry name" value="THY"/>
    <property type="match status" value="1"/>
</dbReference>
<evidence type="ECO:0000256" key="3">
    <source>
        <dbReference type="ARBA" id="ARBA00004370"/>
    </source>
</evidence>
<evidence type="ECO:0000256" key="15">
    <source>
        <dbReference type="ARBA" id="ARBA00023212"/>
    </source>
</evidence>
<evidence type="ECO:0000256" key="16">
    <source>
        <dbReference type="SAM" id="MobiDB-lite"/>
    </source>
</evidence>
<keyword evidence="7" id="KW-0812">Transmembrane</keyword>
<dbReference type="GO" id="GO:0038187">
    <property type="term" value="F:pattern recognition receptor activity"/>
    <property type="evidence" value="ECO:0007669"/>
    <property type="project" value="TreeGrafter"/>
</dbReference>
<keyword evidence="11" id="KW-1133">Transmembrane helix</keyword>
<dbReference type="InterPro" id="IPR001611">
    <property type="entry name" value="Leu-rich_rpt"/>
</dbReference>
<dbReference type="GO" id="GO:0005886">
    <property type="term" value="C:plasma membrane"/>
    <property type="evidence" value="ECO:0007669"/>
    <property type="project" value="TreeGrafter"/>
</dbReference>
<dbReference type="EMBL" id="AKHW03004278">
    <property type="protein sequence ID" value="KYO30273.1"/>
    <property type="molecule type" value="Genomic_DNA"/>
</dbReference>
<dbReference type="Gene3D" id="3.80.10.10">
    <property type="entry name" value="Ribonuclease Inhibitor"/>
    <property type="match status" value="2"/>
</dbReference>
<feature type="compositionally biased region" description="Basic and acidic residues" evidence="16">
    <location>
        <begin position="494"/>
        <end position="505"/>
    </location>
</feature>
<dbReference type="GO" id="GO:0005856">
    <property type="term" value="C:cytoskeleton"/>
    <property type="evidence" value="ECO:0007669"/>
    <property type="project" value="UniProtKB-SubCell"/>
</dbReference>
<gene>
    <name evidence="18" type="primary">TLR7-1</name>
    <name evidence="18" type="ORF">Y1Q_0022477</name>
</gene>
<dbReference type="InterPro" id="IPR038386">
    <property type="entry name" value="Beta-thymosin_sf"/>
</dbReference>
<evidence type="ECO:0000256" key="1">
    <source>
        <dbReference type="ARBA" id="ARBA00004177"/>
    </source>
</evidence>
<dbReference type="FunFam" id="1.20.5.520:FF:000001">
    <property type="entry name" value="Thymosin beta"/>
    <property type="match status" value="1"/>
</dbReference>
<keyword evidence="12" id="KW-0472">Membrane</keyword>
<feature type="signal peptide" evidence="17">
    <location>
        <begin position="1"/>
        <end position="25"/>
    </location>
</feature>
<evidence type="ECO:0000256" key="14">
    <source>
        <dbReference type="ARBA" id="ARBA00023180"/>
    </source>
</evidence>
<feature type="compositionally biased region" description="Basic and acidic residues" evidence="16">
    <location>
        <begin position="473"/>
        <end position="486"/>
    </location>
</feature>
<comment type="caution">
    <text evidence="18">The sequence shown here is derived from an EMBL/GenBank/DDBJ whole genome shotgun (WGS) entry which is preliminary data.</text>
</comment>
<keyword evidence="14" id="KW-0325">Glycoprotein</keyword>
<dbReference type="GO" id="GO:0002224">
    <property type="term" value="P:toll-like receptor signaling pathway"/>
    <property type="evidence" value="ECO:0007669"/>
    <property type="project" value="TreeGrafter"/>
</dbReference>
<dbReference type="PROSITE" id="PS00500">
    <property type="entry name" value="THYMOSIN_B4"/>
    <property type="match status" value="1"/>
</dbReference>
<feature type="chain" id="PRO_5007585620" evidence="17">
    <location>
        <begin position="26"/>
        <end position="505"/>
    </location>
</feature>
<sequence>MAFHRRPSNRLLLLVLFLFPNLLSCRWFPKSLPCDVKVEASKASVVVDCSERHLTQIPEGIPANATNLILTINHIPSIFSTSFAHLDNLTEIDFRCNCVPVKSGPKDHVCTRRPQIANGSFAILTKLKSLYLDGNQLSEIPRSLPPNLLLLSLEANSIFSLTKEKLSELRNIKKLYLGQNCYYRNPCNISFEIEENAFQDLKSLIVLAIKLDAIIESSFLQVNMATIPYDLFVLLLLIQPEWNGIVYGGGIKKGNMNPPIRSLLCLLLLAYSTSGVLPETKYPRTLPCDVTKNNSSVTFDCSSRQLKYVPPGTYSDVTEINLSGNFIKKISKESFQGLNNLMKINLNKNHYSKAMEKAVDPCEKGMADCNRSLDWFTTTYIGKSVMSVLGQEDEDIRRKKEEKEKGSEIVNSAGMTSLLICIEVGNITAHAETALLYWSAEEQLQRPELLLCRASVLGSAKMSDKPDMAEIEKFDKSKLKKTETQEKNPLPSKETIEQEKQAGES</sequence>
<dbReference type="GO" id="GO:0032755">
    <property type="term" value="P:positive regulation of interleukin-6 production"/>
    <property type="evidence" value="ECO:0007669"/>
    <property type="project" value="TreeGrafter"/>
</dbReference>
<dbReference type="AlphaFoldDB" id="A0A151N0C1"/>
<organism evidence="18 19">
    <name type="scientific">Alligator mississippiensis</name>
    <name type="common">American alligator</name>
    <dbReference type="NCBI Taxonomy" id="8496"/>
    <lineage>
        <taxon>Eukaryota</taxon>
        <taxon>Metazoa</taxon>
        <taxon>Chordata</taxon>
        <taxon>Craniata</taxon>
        <taxon>Vertebrata</taxon>
        <taxon>Euteleostomi</taxon>
        <taxon>Archelosauria</taxon>
        <taxon>Archosauria</taxon>
        <taxon>Crocodylia</taxon>
        <taxon>Alligatoridae</taxon>
        <taxon>Alligatorinae</taxon>
        <taxon>Alligator</taxon>
    </lineage>
</organism>
<comment type="subcellular location">
    <subcellularLocation>
        <location evidence="2">Cytoplasm</location>
        <location evidence="2">Cytoskeleton</location>
    </subcellularLocation>
    <subcellularLocation>
        <location evidence="1">Endosome</location>
    </subcellularLocation>
    <subcellularLocation>
        <location evidence="3">Membrane</location>
    </subcellularLocation>
</comment>
<accession>A0A151N0C1</accession>
<keyword evidence="19" id="KW-1185">Reference proteome</keyword>
<dbReference type="PANTHER" id="PTHR47410:SF2">
    <property type="entry name" value="TOLL-LIKE RECEPTOR 7"/>
    <property type="match status" value="1"/>
</dbReference>
<keyword evidence="8 17" id="KW-0732">Signal</keyword>
<dbReference type="GO" id="GO:0007015">
    <property type="term" value="P:actin filament organization"/>
    <property type="evidence" value="ECO:0007669"/>
    <property type="project" value="InterPro"/>
</dbReference>
<dbReference type="Pfam" id="PF01290">
    <property type="entry name" value="Thymosin"/>
    <property type="match status" value="1"/>
</dbReference>
<comment type="similarity">
    <text evidence="4">Belongs to the thymosin beta family.</text>
</comment>
<feature type="region of interest" description="Disordered" evidence="16">
    <location>
        <begin position="473"/>
        <end position="505"/>
    </location>
</feature>
<dbReference type="SUPFAM" id="SSF52058">
    <property type="entry name" value="L domain-like"/>
    <property type="match status" value="2"/>
</dbReference>
<evidence type="ECO:0000256" key="5">
    <source>
        <dbReference type="ARBA" id="ARBA00022490"/>
    </source>
</evidence>
<dbReference type="InterPro" id="IPR001152">
    <property type="entry name" value="Beta-thymosin"/>
</dbReference>
<dbReference type="Pfam" id="PF13855">
    <property type="entry name" value="LRR_8"/>
    <property type="match status" value="1"/>
</dbReference>
<dbReference type="InterPro" id="IPR032675">
    <property type="entry name" value="LRR_dom_sf"/>
</dbReference>
<keyword evidence="10" id="KW-0967">Endosome</keyword>
<evidence type="ECO:0000313" key="19">
    <source>
        <dbReference type="Proteomes" id="UP000050525"/>
    </source>
</evidence>
<keyword evidence="5" id="KW-0963">Cytoplasm</keyword>
<evidence type="ECO:0000313" key="18">
    <source>
        <dbReference type="EMBL" id="KYO30273.1"/>
    </source>
</evidence>
<evidence type="ECO:0000256" key="13">
    <source>
        <dbReference type="ARBA" id="ARBA00023170"/>
    </source>
</evidence>
<name>A0A151N0C1_ALLMI</name>
<keyword evidence="6" id="KW-0433">Leucine-rich repeat</keyword>
<evidence type="ECO:0000256" key="2">
    <source>
        <dbReference type="ARBA" id="ARBA00004245"/>
    </source>
</evidence>
<evidence type="ECO:0000256" key="12">
    <source>
        <dbReference type="ARBA" id="ARBA00023136"/>
    </source>
</evidence>
<evidence type="ECO:0000256" key="7">
    <source>
        <dbReference type="ARBA" id="ARBA00022692"/>
    </source>
</evidence>
<dbReference type="PANTHER" id="PTHR47410">
    <property type="entry name" value="TOLL-LIKE RECEPTOR 7-RELATED"/>
    <property type="match status" value="1"/>
</dbReference>
<dbReference type="Proteomes" id="UP000050525">
    <property type="component" value="Unassembled WGS sequence"/>
</dbReference>
<keyword evidence="13" id="KW-0675">Receptor</keyword>
<dbReference type="InterPro" id="IPR003591">
    <property type="entry name" value="Leu-rich_rpt_typical-subtyp"/>
</dbReference>
<evidence type="ECO:0000256" key="4">
    <source>
        <dbReference type="ARBA" id="ARBA00009511"/>
    </source>
</evidence>
<evidence type="ECO:0000256" key="9">
    <source>
        <dbReference type="ARBA" id="ARBA00022737"/>
    </source>
</evidence>
<dbReference type="SMART" id="SM00369">
    <property type="entry name" value="LRR_TYP"/>
    <property type="match status" value="2"/>
</dbReference>
<proteinExistence type="inferred from homology"/>
<dbReference type="GO" id="GO:0051607">
    <property type="term" value="P:defense response to virus"/>
    <property type="evidence" value="ECO:0007669"/>
    <property type="project" value="TreeGrafter"/>
</dbReference>
<keyword evidence="15" id="KW-0206">Cytoskeleton</keyword>
<keyword evidence="9" id="KW-0677">Repeat</keyword>
<dbReference type="STRING" id="8496.A0A151N0C1"/>
<dbReference type="PROSITE" id="PS51450">
    <property type="entry name" value="LRR"/>
    <property type="match status" value="1"/>
</dbReference>
<evidence type="ECO:0000256" key="11">
    <source>
        <dbReference type="ARBA" id="ARBA00022989"/>
    </source>
</evidence>
<evidence type="ECO:0000256" key="6">
    <source>
        <dbReference type="ARBA" id="ARBA00022614"/>
    </source>
</evidence>
<evidence type="ECO:0000256" key="10">
    <source>
        <dbReference type="ARBA" id="ARBA00022753"/>
    </source>
</evidence>
<reference evidence="18 19" key="1">
    <citation type="journal article" date="2012" name="Genome Biol.">
        <title>Sequencing three crocodilian genomes to illuminate the evolution of archosaurs and amniotes.</title>
        <authorList>
            <person name="St John J.A."/>
            <person name="Braun E.L."/>
            <person name="Isberg S.R."/>
            <person name="Miles L.G."/>
            <person name="Chong A.Y."/>
            <person name="Gongora J."/>
            <person name="Dalzell P."/>
            <person name="Moran C."/>
            <person name="Bed'hom B."/>
            <person name="Abzhanov A."/>
            <person name="Burgess S.C."/>
            <person name="Cooksey A.M."/>
            <person name="Castoe T.A."/>
            <person name="Crawford N.G."/>
            <person name="Densmore L.D."/>
            <person name="Drew J.C."/>
            <person name="Edwards S.V."/>
            <person name="Faircloth B.C."/>
            <person name="Fujita M.K."/>
            <person name="Greenwold M.J."/>
            <person name="Hoffmann F.G."/>
            <person name="Howard J.M."/>
            <person name="Iguchi T."/>
            <person name="Janes D.E."/>
            <person name="Khan S.Y."/>
            <person name="Kohno S."/>
            <person name="de Koning A.J."/>
            <person name="Lance S.L."/>
            <person name="McCarthy F.M."/>
            <person name="McCormack J.E."/>
            <person name="Merchant M.E."/>
            <person name="Peterson D.G."/>
            <person name="Pollock D.D."/>
            <person name="Pourmand N."/>
            <person name="Raney B.J."/>
            <person name="Roessler K.A."/>
            <person name="Sanford J.R."/>
            <person name="Sawyer R.H."/>
            <person name="Schmidt C.J."/>
            <person name="Triplett E.W."/>
            <person name="Tuberville T.D."/>
            <person name="Venegas-Anaya M."/>
            <person name="Howard J.T."/>
            <person name="Jarvis E.D."/>
            <person name="Guillette L.J.Jr."/>
            <person name="Glenn T.C."/>
            <person name="Green R.E."/>
            <person name="Ray D.A."/>
        </authorList>
    </citation>
    <scope>NUCLEOTIDE SEQUENCE [LARGE SCALE GENOMIC DNA]</scope>
    <source>
        <strain evidence="18">KSC_2009_1</strain>
    </source>
</reference>
<dbReference type="GO" id="GO:0003785">
    <property type="term" value="F:actin monomer binding"/>
    <property type="evidence" value="ECO:0007669"/>
    <property type="project" value="InterPro"/>
</dbReference>
<evidence type="ECO:0000256" key="8">
    <source>
        <dbReference type="ARBA" id="ARBA00022729"/>
    </source>
</evidence>
<protein>
    <submittedName>
        <fullName evidence="18">Toll-like receptor 7 isoform B</fullName>
    </submittedName>
</protein>
<dbReference type="GO" id="GO:0007249">
    <property type="term" value="P:canonical NF-kappaB signal transduction"/>
    <property type="evidence" value="ECO:0007669"/>
    <property type="project" value="TreeGrafter"/>
</dbReference>
<dbReference type="CDD" id="cd22059">
    <property type="entry name" value="WH2_BetaT"/>
    <property type="match status" value="1"/>
</dbReference>